<dbReference type="InterPro" id="IPR039509">
    <property type="entry name" value="SPATA31"/>
</dbReference>
<evidence type="ECO:0000256" key="1">
    <source>
        <dbReference type="ARBA" id="ARBA00035009"/>
    </source>
</evidence>
<dbReference type="AlphaFoldDB" id="D3ZCW3"/>
<dbReference type="KEGG" id="rno:100911971"/>
<reference evidence="5" key="3">
    <citation type="submission" date="2025-09" db="UniProtKB">
        <authorList>
            <consortium name="Ensembl"/>
        </authorList>
    </citation>
    <scope>IDENTIFICATION</scope>
    <source>
        <strain evidence="5">Brown Norway</strain>
    </source>
</reference>
<keyword evidence="3" id="KW-0472">Membrane</keyword>
<feature type="region of interest" description="Disordered" evidence="2">
    <location>
        <begin position="763"/>
        <end position="792"/>
    </location>
</feature>
<feature type="compositionally biased region" description="Basic and acidic residues" evidence="2">
    <location>
        <begin position="1109"/>
        <end position="1135"/>
    </location>
</feature>
<dbReference type="Pfam" id="PF14650">
    <property type="entry name" value="FAM75"/>
    <property type="match status" value="1"/>
</dbReference>
<dbReference type="STRING" id="10116.ENSRNOP00000036066"/>
<dbReference type="PaxDb" id="10116-ENSRNOP00000036066"/>
<dbReference type="CTD" id="286234"/>
<proteinExistence type="inferred from homology"/>
<evidence type="ECO:0000256" key="2">
    <source>
        <dbReference type="SAM" id="MobiDB-lite"/>
    </source>
</evidence>
<protein>
    <submittedName>
        <fullName evidence="5">SPATA31 subfamily E, member 1</fullName>
    </submittedName>
</protein>
<evidence type="ECO:0000313" key="6">
    <source>
        <dbReference type="Proteomes" id="UP000002494"/>
    </source>
</evidence>
<feature type="region of interest" description="Disordered" evidence="2">
    <location>
        <begin position="344"/>
        <end position="366"/>
    </location>
</feature>
<dbReference type="RefSeq" id="NP_001395686.1">
    <property type="nucleotide sequence ID" value="NM_001408757.1"/>
</dbReference>
<evidence type="ECO:0000256" key="3">
    <source>
        <dbReference type="SAM" id="Phobius"/>
    </source>
</evidence>
<keyword evidence="3" id="KW-1133">Transmembrane helix</keyword>
<dbReference type="GlyGen" id="D3ZCW3">
    <property type="glycosylation" value="1 site"/>
</dbReference>
<dbReference type="PANTHER" id="PTHR21859">
    <property type="entry name" value="ACROSOME-SPECIFIC PROTEIN"/>
    <property type="match status" value="1"/>
</dbReference>
<dbReference type="Proteomes" id="UP000002494">
    <property type="component" value="Chromosome 9"/>
</dbReference>
<feature type="compositionally biased region" description="Polar residues" evidence="2">
    <location>
        <begin position="350"/>
        <end position="360"/>
    </location>
</feature>
<dbReference type="Bgee" id="ENSRNOG00000026175">
    <property type="expression patterns" value="Expressed in testis"/>
</dbReference>
<evidence type="ECO:0000313" key="5">
    <source>
        <dbReference type="Ensembl" id="ENSRNOP00000036066.3"/>
    </source>
</evidence>
<feature type="compositionally biased region" description="Polar residues" evidence="2">
    <location>
        <begin position="1358"/>
        <end position="1373"/>
    </location>
</feature>
<dbReference type="OrthoDB" id="9799748at2759"/>
<dbReference type="ExpressionAtlas" id="D3ZCW3">
    <property type="expression patterns" value="baseline"/>
</dbReference>
<evidence type="ECO:0000313" key="7">
    <source>
        <dbReference type="RGD" id="6489933"/>
    </source>
</evidence>
<feature type="region of interest" description="Disordered" evidence="2">
    <location>
        <begin position="807"/>
        <end position="831"/>
    </location>
</feature>
<dbReference type="InParanoid" id="D3ZCW3"/>
<feature type="transmembrane region" description="Helical" evidence="3">
    <location>
        <begin position="24"/>
        <end position="45"/>
    </location>
</feature>
<keyword evidence="6" id="KW-1185">Reference proteome</keyword>
<organism evidence="5 6">
    <name type="scientific">Rattus norvegicus</name>
    <name type="common">Rat</name>
    <dbReference type="NCBI Taxonomy" id="10116"/>
    <lineage>
        <taxon>Eukaryota</taxon>
        <taxon>Metazoa</taxon>
        <taxon>Chordata</taxon>
        <taxon>Craniata</taxon>
        <taxon>Vertebrata</taxon>
        <taxon>Euteleostomi</taxon>
        <taxon>Mammalia</taxon>
        <taxon>Eutheria</taxon>
        <taxon>Euarchontoglires</taxon>
        <taxon>Glires</taxon>
        <taxon>Rodentia</taxon>
        <taxon>Myomorpha</taxon>
        <taxon>Muroidea</taxon>
        <taxon>Muridae</taxon>
        <taxon>Murinae</taxon>
        <taxon>Rattus</taxon>
    </lineage>
</organism>
<feature type="region of interest" description="Disordered" evidence="2">
    <location>
        <begin position="996"/>
        <end position="1135"/>
    </location>
</feature>
<dbReference type="GeneTree" id="ENSGT00950000183043"/>
<accession>D3ZCW3</accession>
<feature type="region of interest" description="Disordered" evidence="2">
    <location>
        <begin position="517"/>
        <end position="576"/>
    </location>
</feature>
<dbReference type="PANTHER" id="PTHR21859:SF53">
    <property type="entry name" value="GENE 597-RELATED"/>
    <property type="match status" value="1"/>
</dbReference>
<dbReference type="Ensembl" id="ENSRNOT00000037765.5">
    <property type="protein sequence ID" value="ENSRNOP00000036066.3"/>
    <property type="gene ID" value="ENSRNOG00000026175.8"/>
</dbReference>
<feature type="compositionally biased region" description="Basic and acidic residues" evidence="2">
    <location>
        <begin position="1044"/>
        <end position="1072"/>
    </location>
</feature>
<feature type="compositionally biased region" description="Polar residues" evidence="2">
    <location>
        <begin position="549"/>
        <end position="576"/>
    </location>
</feature>
<feature type="region of interest" description="Disordered" evidence="2">
    <location>
        <begin position="1168"/>
        <end position="1193"/>
    </location>
</feature>
<feature type="compositionally biased region" description="Polar residues" evidence="2">
    <location>
        <begin position="1019"/>
        <end position="1029"/>
    </location>
</feature>
<dbReference type="RGD" id="6489933">
    <property type="gene designation" value="Spata31e1"/>
</dbReference>
<dbReference type="eggNOG" id="ENOG502RU0E">
    <property type="taxonomic scope" value="Eukaryota"/>
</dbReference>
<feature type="region of interest" description="Disordered" evidence="2">
    <location>
        <begin position="926"/>
        <end position="971"/>
    </location>
</feature>
<feature type="compositionally biased region" description="Basic and acidic residues" evidence="2">
    <location>
        <begin position="537"/>
        <end position="547"/>
    </location>
</feature>
<dbReference type="AGR" id="RGD:6489933"/>
<feature type="region of interest" description="Disordered" evidence="2">
    <location>
        <begin position="1328"/>
        <end position="1373"/>
    </location>
</feature>
<name>D3ZCW3_RAT</name>
<dbReference type="GeneID" id="100911971"/>
<sequence>METFLLLMNSISDFWMSSSSMSTVMDMIFAILCGVGFFFLLIPFLKEYPGSPPPGSKKNISEVVKRRQSKDRKKSVTVDGCRDSQKNSLDIQHDLQTMESPIQHLLLDSSPHPFWNSKEKLNQLSLPQLFSYLKVLEALIQQKFNQLLLGLSSVLSESVVATAWVSREPSSGERKTVRFSDSLGFDQALPLAKGPPQRCLDQPLPHQLVTPSLVGMTEIQEQENLPNSISYQTPSIFQSRARGTAYPTTATGIQVPLPTTNEPCHPGLNWKDIPSCKVQNCQGASSQPTESLARCTLPTKNTRSASIPPEHYLMVHHHEQPQHEEKAINLGEQQRTHARFLPSKEPAQLQGDSPPNSNGYGKNWPELNQPAQPSTLNSKTYKWNQMMGPVPTGMLLKKVIAKYGIPNTIKKDLKLRVKDLLCTSSSTPGESLETKNLTLRTDEHSMNTTENLSFLDPKTTMMKSNIMQLPMKHRQLPCDSKAEPYTKAAFILENLHHQDPGGIRVETASSARLRSPLFEQSPPEVQKTQSSPPPIDSHGHSRSHPDQWQRYQSVQPHALCSQAQPQQSRSIQGTGRSILQPNISVWMSKHERWMRSEDVASGHTSWSSRTVGYRDRVSPSVAKQTNILKIKEESPHVWRANLGSGEITNEQALNNSNEDFEPIEAKRSQGHLQMPTQQNTGYLHLKTEEYSNNDLKVNKQPQAWSVSHHADGSNTVHHAMVKLPSQHSLPSLQNGWQDPKTSQGLGDLLMNRDQSVETQFRVHKDKTEATNDSVFHPSEKRPSNLKYGGISQGERLGRVKSSISSFTQLKDSAKTESKSSPNIGGKREAPSKSSLKFIWNGAQYENLSTKLKGQRDSLKKDIPPPVTEQTQEVVHRINVIYSTAVELQSLMDSLVHKLVKTVGEPSELTRKHMTKVQEYKMESLPFQLGSSSQPSKGLHDPNKSRSVRRMSDDHTSPKEPNNHTFTYRGNRDKMQAGVDVQRVCYQHLDKVKIGFGQHSTPMRNGNPCFHKKAGDKQESSLADQSTGDADQTKPKNEIVGSPHRIPERHNQSSRYREIRDNQEPSVDHKAIDPHQNTKKGMGYSQLMSPKENHPVKISGTAAQGASDPEEIRTKSGKECSPHRSPKMHDHSLRHREVRDKPQPGINTQRAYDQHLNSPKKRMTSENLLTPKGTNHPCWHRVTGDKQQSSLSDQRACDPEQMRRSGMSSYPQRSPKVYHLSCSSEKIGEKLLPLVNDQRTHDKHPNSVKTRGCDNLPTPKGSNHPQGYRVIEDKQQLGLAYRRTCDPGQIKKSGMGKGPCKDTEECNLLYRYKIIGNKQQPGIVHRACDRHQSSKEGMGQGQPMNPKVCHSAKHRRTGGQDQSGVAAQGASNPR</sequence>
<reference evidence="5" key="2">
    <citation type="submission" date="2025-08" db="UniProtKB">
        <authorList>
            <consortium name="Ensembl"/>
        </authorList>
    </citation>
    <scope>IDENTIFICATION</scope>
    <source>
        <strain evidence="5">Brown Norway</strain>
    </source>
</reference>
<feature type="region of interest" description="Disordered" evidence="2">
    <location>
        <begin position="52"/>
        <end position="82"/>
    </location>
</feature>
<keyword evidence="3" id="KW-0812">Transmembrane</keyword>
<comment type="similarity">
    <text evidence="1">Belongs to the SPATA31 family.</text>
</comment>
<feature type="compositionally biased region" description="Basic and acidic residues" evidence="2">
    <location>
        <begin position="937"/>
        <end position="961"/>
    </location>
</feature>
<gene>
    <name evidence="5 7" type="primary">Spata31e1</name>
    <name evidence="7" type="synonym">LOC100911971</name>
</gene>
<feature type="domain" description="SPATA31" evidence="4">
    <location>
        <begin position="128"/>
        <end position="438"/>
    </location>
</feature>
<reference evidence="5" key="1">
    <citation type="submission" date="2024-01" db="EMBL/GenBank/DDBJ databases">
        <title>GRCr8: a new rat reference genome assembly contstructed from accurate long reads and long range scaffolding.</title>
        <authorList>
            <person name="Doris P.A."/>
            <person name="Kalbfleisch T."/>
            <person name="Li K."/>
            <person name="Howe K."/>
            <person name="Wood J."/>
        </authorList>
    </citation>
    <scope>NUCLEOTIDE SEQUENCE [LARGE SCALE GENOMIC DNA]</scope>
    <source>
        <strain evidence="5">Brown Norway</strain>
    </source>
</reference>
<dbReference type="HOGENOM" id="CLU_005512_0_0_1"/>
<feature type="region of interest" description="Disordered" evidence="2">
    <location>
        <begin position="1235"/>
        <end position="1266"/>
    </location>
</feature>
<evidence type="ECO:0000259" key="4">
    <source>
        <dbReference type="Pfam" id="PF14650"/>
    </source>
</evidence>